<dbReference type="RefSeq" id="WP_115414723.1">
    <property type="nucleotide sequence ID" value="NZ_CP031356.1"/>
</dbReference>
<evidence type="ECO:0000313" key="13">
    <source>
        <dbReference type="Proteomes" id="UP000282185"/>
    </source>
</evidence>
<sequence>MTTTDQVRHALPPTPGTGPGTEDAPALTAAQRRRAARRGLAFQGGSGARILGYAGMVLALLLFFVPLYFIVITSLKTQGDIYSDPISWLPNPFAPENYSYVLSEVRFDRYLRNSIIITAILTVVQVALGVLCAYGLAFLRFPGRNLVFLLVIASLMVPNQVTVISNYALVASWGWRNTFQGIIVPLAAVAFGTFLMRNHFLSLPKEVMEAAELDGTGFGRTLFRVVLPMSWPTLVAFTLITVVTEWNQYLWPFLMSDTDAVAPLPIGLTQLQDNEGLTNWGPVMAATVLTTLPMLVIFLILQKQMIKGLTAGAVKG</sequence>
<organism evidence="11 13">
    <name type="scientific">Brachybacterium saurashtrense</name>
    <dbReference type="NCBI Taxonomy" id="556288"/>
    <lineage>
        <taxon>Bacteria</taxon>
        <taxon>Bacillati</taxon>
        <taxon>Actinomycetota</taxon>
        <taxon>Actinomycetes</taxon>
        <taxon>Micrococcales</taxon>
        <taxon>Dermabacteraceae</taxon>
        <taxon>Brachybacterium</taxon>
    </lineage>
</organism>
<keyword evidence="12" id="KW-1185">Reference proteome</keyword>
<dbReference type="EMBL" id="CP031356">
    <property type="protein sequence ID" value="AXK46976.1"/>
    <property type="molecule type" value="Genomic_DNA"/>
</dbReference>
<feature type="transmembrane region" description="Helical" evidence="7">
    <location>
        <begin position="221"/>
        <end position="243"/>
    </location>
</feature>
<feature type="region of interest" description="Disordered" evidence="8">
    <location>
        <begin position="1"/>
        <end position="24"/>
    </location>
</feature>
<dbReference type="Proteomes" id="UP000282185">
    <property type="component" value="Unassembled WGS sequence"/>
</dbReference>
<dbReference type="PANTHER" id="PTHR43744:SF13">
    <property type="entry name" value="SN-GLYCEROL-3-PHOSPHATE TRANSPORT INTEGRAL MEMBRANE PROTEIN ABC TRANSPORTER UGPE-RELATED"/>
    <property type="match status" value="1"/>
</dbReference>
<keyword evidence="2 7" id="KW-0813">Transport</keyword>
<evidence type="ECO:0000259" key="9">
    <source>
        <dbReference type="PROSITE" id="PS50928"/>
    </source>
</evidence>
<reference evidence="11 13" key="2">
    <citation type="submission" date="2018-08" db="EMBL/GenBank/DDBJ databases">
        <title>Brachybacterium saurashtrense DSM 23186.</title>
        <authorList>
            <person name="Li Y."/>
        </authorList>
    </citation>
    <scope>NUCLEOTIDE SEQUENCE [LARGE SCALE GENOMIC DNA]</scope>
    <source>
        <strain evidence="11 13">DSM 23186</strain>
    </source>
</reference>
<comment type="similarity">
    <text evidence="7">Belongs to the binding-protein-dependent transport system permease family.</text>
</comment>
<feature type="transmembrane region" description="Helical" evidence="7">
    <location>
        <begin position="182"/>
        <end position="200"/>
    </location>
</feature>
<evidence type="ECO:0000256" key="5">
    <source>
        <dbReference type="ARBA" id="ARBA00022989"/>
    </source>
</evidence>
<gene>
    <name evidence="10" type="ORF">DWV08_16000</name>
    <name evidence="11" type="ORF">DXU92_10620</name>
</gene>
<dbReference type="CDD" id="cd06261">
    <property type="entry name" value="TM_PBP2"/>
    <property type="match status" value="1"/>
</dbReference>
<feature type="transmembrane region" description="Helical" evidence="7">
    <location>
        <begin position="115"/>
        <end position="139"/>
    </location>
</feature>
<dbReference type="Pfam" id="PF00528">
    <property type="entry name" value="BPD_transp_1"/>
    <property type="match status" value="1"/>
</dbReference>
<evidence type="ECO:0000256" key="7">
    <source>
        <dbReference type="RuleBase" id="RU363032"/>
    </source>
</evidence>
<feature type="transmembrane region" description="Helical" evidence="7">
    <location>
        <begin position="50"/>
        <end position="71"/>
    </location>
</feature>
<keyword evidence="5 7" id="KW-1133">Transmembrane helix</keyword>
<reference evidence="10 12" key="1">
    <citation type="submission" date="2018-07" db="EMBL/GenBank/DDBJ databases">
        <title>Brachybacterium saurashtrense DSM 23186 genome sequence.</title>
        <authorList>
            <person name="Guo L."/>
        </authorList>
    </citation>
    <scope>NUCLEOTIDE SEQUENCE [LARGE SCALE GENOMIC DNA]</scope>
    <source>
        <strain evidence="10 12">DSM 23186</strain>
    </source>
</reference>
<evidence type="ECO:0000256" key="6">
    <source>
        <dbReference type="ARBA" id="ARBA00023136"/>
    </source>
</evidence>
<dbReference type="OrthoDB" id="3524874at2"/>
<dbReference type="AlphaFoldDB" id="A0A345YSS4"/>
<dbReference type="InterPro" id="IPR000515">
    <property type="entry name" value="MetI-like"/>
</dbReference>
<protein>
    <submittedName>
        <fullName evidence="11">Carbohydrate ABC transporter permease</fullName>
    </submittedName>
</protein>
<evidence type="ECO:0000313" key="10">
    <source>
        <dbReference type="EMBL" id="AXK46976.1"/>
    </source>
</evidence>
<keyword evidence="6 7" id="KW-0472">Membrane</keyword>
<evidence type="ECO:0000313" key="11">
    <source>
        <dbReference type="EMBL" id="RRR22691.1"/>
    </source>
</evidence>
<dbReference type="Proteomes" id="UP000254236">
    <property type="component" value="Chromosome"/>
</dbReference>
<evidence type="ECO:0000256" key="4">
    <source>
        <dbReference type="ARBA" id="ARBA00022692"/>
    </source>
</evidence>
<dbReference type="KEGG" id="bsau:DWV08_16000"/>
<dbReference type="EMBL" id="QSWH01000004">
    <property type="protein sequence ID" value="RRR22691.1"/>
    <property type="molecule type" value="Genomic_DNA"/>
</dbReference>
<name>A0A345YSS4_9MICO</name>
<comment type="subcellular location">
    <subcellularLocation>
        <location evidence="1 7">Cell membrane</location>
        <topology evidence="1 7">Multi-pass membrane protein</topology>
    </subcellularLocation>
</comment>
<feature type="transmembrane region" description="Helical" evidence="7">
    <location>
        <begin position="280"/>
        <end position="301"/>
    </location>
</feature>
<dbReference type="GO" id="GO:0055085">
    <property type="term" value="P:transmembrane transport"/>
    <property type="evidence" value="ECO:0007669"/>
    <property type="project" value="InterPro"/>
</dbReference>
<dbReference type="Gene3D" id="1.10.3720.10">
    <property type="entry name" value="MetI-like"/>
    <property type="match status" value="1"/>
</dbReference>
<evidence type="ECO:0000256" key="8">
    <source>
        <dbReference type="SAM" id="MobiDB-lite"/>
    </source>
</evidence>
<evidence type="ECO:0000256" key="2">
    <source>
        <dbReference type="ARBA" id="ARBA00022448"/>
    </source>
</evidence>
<accession>A0A345YSS4</accession>
<feature type="domain" description="ABC transmembrane type-1" evidence="9">
    <location>
        <begin position="111"/>
        <end position="301"/>
    </location>
</feature>
<dbReference type="InterPro" id="IPR035906">
    <property type="entry name" value="MetI-like_sf"/>
</dbReference>
<evidence type="ECO:0000256" key="3">
    <source>
        <dbReference type="ARBA" id="ARBA00022475"/>
    </source>
</evidence>
<dbReference type="PROSITE" id="PS50928">
    <property type="entry name" value="ABC_TM1"/>
    <property type="match status" value="1"/>
</dbReference>
<dbReference type="PANTHER" id="PTHR43744">
    <property type="entry name" value="ABC TRANSPORTER PERMEASE PROTEIN MG189-RELATED-RELATED"/>
    <property type="match status" value="1"/>
</dbReference>
<feature type="transmembrane region" description="Helical" evidence="7">
    <location>
        <begin position="146"/>
        <end position="170"/>
    </location>
</feature>
<keyword evidence="3" id="KW-1003">Cell membrane</keyword>
<proteinExistence type="inferred from homology"/>
<dbReference type="SUPFAM" id="SSF161098">
    <property type="entry name" value="MetI-like"/>
    <property type="match status" value="1"/>
</dbReference>
<evidence type="ECO:0000313" key="12">
    <source>
        <dbReference type="Proteomes" id="UP000254236"/>
    </source>
</evidence>
<dbReference type="GO" id="GO:0005886">
    <property type="term" value="C:plasma membrane"/>
    <property type="evidence" value="ECO:0007669"/>
    <property type="project" value="UniProtKB-SubCell"/>
</dbReference>
<evidence type="ECO:0000256" key="1">
    <source>
        <dbReference type="ARBA" id="ARBA00004651"/>
    </source>
</evidence>
<keyword evidence="4 7" id="KW-0812">Transmembrane</keyword>